<protein>
    <submittedName>
        <fullName evidence="1">Uncharacterized protein</fullName>
    </submittedName>
</protein>
<evidence type="ECO:0000313" key="2">
    <source>
        <dbReference type="Proteomes" id="UP000615446"/>
    </source>
</evidence>
<dbReference type="Proteomes" id="UP000615446">
    <property type="component" value="Unassembled WGS sequence"/>
</dbReference>
<proteinExistence type="predicted"/>
<organism evidence="1 2">
    <name type="scientific">Rhizophagus clarus</name>
    <dbReference type="NCBI Taxonomy" id="94130"/>
    <lineage>
        <taxon>Eukaryota</taxon>
        <taxon>Fungi</taxon>
        <taxon>Fungi incertae sedis</taxon>
        <taxon>Mucoromycota</taxon>
        <taxon>Glomeromycotina</taxon>
        <taxon>Glomeromycetes</taxon>
        <taxon>Glomerales</taxon>
        <taxon>Glomeraceae</taxon>
        <taxon>Rhizophagus</taxon>
    </lineage>
</organism>
<evidence type="ECO:0000313" key="1">
    <source>
        <dbReference type="EMBL" id="GES76460.1"/>
    </source>
</evidence>
<comment type="caution">
    <text evidence="1">The sequence shown here is derived from an EMBL/GenBank/DDBJ whole genome shotgun (WGS) entry which is preliminary data.</text>
</comment>
<name>A0A8H3QDA4_9GLOM</name>
<accession>A0A8H3QDA4</accession>
<dbReference type="AlphaFoldDB" id="A0A8H3QDA4"/>
<gene>
    <name evidence="1" type="ORF">RCL2_000386500</name>
</gene>
<dbReference type="EMBL" id="BLAL01000020">
    <property type="protein sequence ID" value="GES76460.1"/>
    <property type="molecule type" value="Genomic_DNA"/>
</dbReference>
<sequence>MIILMIRIPSTKTIQAAAANTVTRARQDASINESDAHVIYHEWLRTQEILNDTRWKNYRTDITKLDDEIIPAENVEPEAAYQAYHHVDLSLQGTIITMDHDFVDSNVTIHGVDQFDDVLFTLTVGSLNLMKCIEFHVFLIQIPCIRLSKIKRNHTTSNVDLWCNYRNKI</sequence>
<reference evidence="1" key="1">
    <citation type="submission" date="2019-10" db="EMBL/GenBank/DDBJ databases">
        <title>Conservation and host-specific expression of non-tandemly repeated heterogenous ribosome RNA gene in arbuscular mycorrhizal fungi.</title>
        <authorList>
            <person name="Maeda T."/>
            <person name="Kobayashi Y."/>
            <person name="Nakagawa T."/>
            <person name="Ezawa T."/>
            <person name="Yamaguchi K."/>
            <person name="Bino T."/>
            <person name="Nishimoto Y."/>
            <person name="Shigenobu S."/>
            <person name="Kawaguchi M."/>
        </authorList>
    </citation>
    <scope>NUCLEOTIDE SEQUENCE</scope>
    <source>
        <strain evidence="1">HR1</strain>
    </source>
</reference>